<sequence length="539" mass="60337">MEHKAQETYDATSIIRFLEATSHNEEPPDERSLASRLCAECLTLFEVLMKTVLKREDPTITKSRKIGLERSLSRLKLWSDGYEVLRGDLDDILERSSKLRTATLELLGSIGSTLTDRLVPQLTNETIQLAPEQLRHLILEVKTLVERTGKIYDDSSLSDFSSDFGDDFQEIVEDLQTDTSCLMELDPLFKSPVLDMLKDRERSAPYSDIIEWTPHKAYSDMVESRFPEAANWLIIRLGKANYERYIRCQQERNIHELANDKEDTALFPAAPATIDGSKFYDSGLGSTLRPASSYAETIMSYGRGDGSSIRVPPLPPDGKAGKPFICVACGKSVLLSNNQAWKQHLYADLCPWLCLIESCSYGAKSFRSRNDWISHLELDHSLEPRWESFLCPLCHNDTGDGKIAIIKHLGGHLEEISLSALPSGIDLENVSEDPDADTKDVNKDIDKEERTYPVKADNDKRSNPNHTIDSPAAEKATEVTSPQSQSSWPSGFGDSQVDNKNSKVSIKILNRIEYQAEMKSINTRTIGYGPVVTVGATLQ</sequence>
<accession>A0A3D8SNJ8</accession>
<evidence type="ECO:0000256" key="1">
    <source>
        <dbReference type="SAM" id="MobiDB-lite"/>
    </source>
</evidence>
<feature type="region of interest" description="Disordered" evidence="1">
    <location>
        <begin position="427"/>
        <end position="497"/>
    </location>
</feature>
<dbReference type="AlphaFoldDB" id="A0A3D8SNJ8"/>
<dbReference type="Pfam" id="PF26082">
    <property type="entry name" value="zf-C2H2_AcuF"/>
    <property type="match status" value="1"/>
</dbReference>
<feature type="compositionally biased region" description="Polar residues" evidence="1">
    <location>
        <begin position="478"/>
        <end position="489"/>
    </location>
</feature>
<evidence type="ECO:0000259" key="2">
    <source>
        <dbReference type="Pfam" id="PF26082"/>
    </source>
</evidence>
<dbReference type="EMBL" id="PDLN01000004">
    <property type="protein sequence ID" value="RDW87378.1"/>
    <property type="molecule type" value="Genomic_DNA"/>
</dbReference>
<gene>
    <name evidence="3" type="ORF">BP5796_03072</name>
</gene>
<dbReference type="PANTHER" id="PTHR35391:SF5">
    <property type="entry name" value="DUF6590 DOMAIN-CONTAINING PROTEIN"/>
    <property type="match status" value="1"/>
</dbReference>
<protein>
    <recommendedName>
        <fullName evidence="2">Oxidoreductase acuF-like C2H2 type zinc-finger domain-containing protein</fullName>
    </recommendedName>
</protein>
<evidence type="ECO:0000313" key="3">
    <source>
        <dbReference type="EMBL" id="RDW87378.1"/>
    </source>
</evidence>
<feature type="domain" description="Oxidoreductase acuF-like C2H2 type zinc-finger" evidence="2">
    <location>
        <begin position="321"/>
        <end position="349"/>
    </location>
</feature>
<dbReference type="OrthoDB" id="20872at2759"/>
<comment type="caution">
    <text evidence="3">The sequence shown here is derived from an EMBL/GenBank/DDBJ whole genome shotgun (WGS) entry which is preliminary data.</text>
</comment>
<reference evidence="3 4" key="1">
    <citation type="journal article" date="2018" name="IMA Fungus">
        <title>IMA Genome-F 9: Draft genome sequence of Annulohypoxylon stygium, Aspergillus mulundensis, Berkeleyomyces basicola (syn. Thielaviopsis basicola), Ceratocystis smalleyi, two Cercospora beticola strains, Coleophoma cylindrospora, Fusarium fracticaudum, Phialophora cf. hyalina, and Morchella septimelata.</title>
        <authorList>
            <person name="Wingfield B.D."/>
            <person name="Bills G.F."/>
            <person name="Dong Y."/>
            <person name="Huang W."/>
            <person name="Nel W.J."/>
            <person name="Swalarsk-Parry B.S."/>
            <person name="Vaghefi N."/>
            <person name="Wilken P.M."/>
            <person name="An Z."/>
            <person name="de Beer Z.W."/>
            <person name="De Vos L."/>
            <person name="Chen L."/>
            <person name="Duong T.A."/>
            <person name="Gao Y."/>
            <person name="Hammerbacher A."/>
            <person name="Kikkert J.R."/>
            <person name="Li Y."/>
            <person name="Li H."/>
            <person name="Li K."/>
            <person name="Li Q."/>
            <person name="Liu X."/>
            <person name="Ma X."/>
            <person name="Naidoo K."/>
            <person name="Pethybridge S.J."/>
            <person name="Sun J."/>
            <person name="Steenkamp E.T."/>
            <person name="van der Nest M.A."/>
            <person name="van Wyk S."/>
            <person name="Wingfield M.J."/>
            <person name="Xiong C."/>
            <person name="Yue Q."/>
            <person name="Zhang X."/>
        </authorList>
    </citation>
    <scope>NUCLEOTIDE SEQUENCE [LARGE SCALE GENOMIC DNA]</scope>
    <source>
        <strain evidence="3 4">BP5796</strain>
    </source>
</reference>
<keyword evidence="4" id="KW-1185">Reference proteome</keyword>
<dbReference type="InterPro" id="IPR058925">
    <property type="entry name" value="zf-C2H2_AcuF"/>
</dbReference>
<organism evidence="3 4">
    <name type="scientific">Coleophoma crateriformis</name>
    <dbReference type="NCBI Taxonomy" id="565419"/>
    <lineage>
        <taxon>Eukaryota</taxon>
        <taxon>Fungi</taxon>
        <taxon>Dikarya</taxon>
        <taxon>Ascomycota</taxon>
        <taxon>Pezizomycotina</taxon>
        <taxon>Leotiomycetes</taxon>
        <taxon>Helotiales</taxon>
        <taxon>Dermateaceae</taxon>
        <taxon>Coleophoma</taxon>
    </lineage>
</organism>
<dbReference type="Proteomes" id="UP000256328">
    <property type="component" value="Unassembled WGS sequence"/>
</dbReference>
<name>A0A3D8SNJ8_9HELO</name>
<dbReference type="PANTHER" id="PTHR35391">
    <property type="entry name" value="C2H2-TYPE DOMAIN-CONTAINING PROTEIN-RELATED"/>
    <property type="match status" value="1"/>
</dbReference>
<proteinExistence type="predicted"/>
<feature type="compositionally biased region" description="Basic and acidic residues" evidence="1">
    <location>
        <begin position="436"/>
        <end position="462"/>
    </location>
</feature>
<evidence type="ECO:0000313" key="4">
    <source>
        <dbReference type="Proteomes" id="UP000256328"/>
    </source>
</evidence>